<evidence type="ECO:0000256" key="2">
    <source>
        <dbReference type="ARBA" id="ARBA00022692"/>
    </source>
</evidence>
<gene>
    <name evidence="7" type="ORF">SI8410_10014239</name>
</gene>
<keyword evidence="2 5" id="KW-0812">Transmembrane</keyword>
<keyword evidence="8" id="KW-1185">Reference proteome</keyword>
<feature type="domain" description="Late embryogenesis abundant protein LEA-2 subgroup" evidence="6">
    <location>
        <begin position="98"/>
        <end position="200"/>
    </location>
</feature>
<evidence type="ECO:0000256" key="1">
    <source>
        <dbReference type="ARBA" id="ARBA00004167"/>
    </source>
</evidence>
<dbReference type="OrthoDB" id="746161at2759"/>
<dbReference type="Pfam" id="PF03168">
    <property type="entry name" value="LEA_2"/>
    <property type="match status" value="1"/>
</dbReference>
<dbReference type="PANTHER" id="PTHR31415:SF9">
    <property type="entry name" value="OS05G0367900 PROTEIN"/>
    <property type="match status" value="1"/>
</dbReference>
<dbReference type="InterPro" id="IPR004864">
    <property type="entry name" value="LEA_2"/>
</dbReference>
<dbReference type="GO" id="GO:0098542">
    <property type="term" value="P:defense response to other organism"/>
    <property type="evidence" value="ECO:0007669"/>
    <property type="project" value="InterPro"/>
</dbReference>
<evidence type="ECO:0000313" key="7">
    <source>
        <dbReference type="EMBL" id="CAA7403561.1"/>
    </source>
</evidence>
<evidence type="ECO:0000256" key="5">
    <source>
        <dbReference type="SAM" id="Phobius"/>
    </source>
</evidence>
<feature type="transmembrane region" description="Helical" evidence="5">
    <location>
        <begin position="40"/>
        <end position="63"/>
    </location>
</feature>
<name>A0A7I8L0Q7_SPIIN</name>
<dbReference type="InterPro" id="IPR044839">
    <property type="entry name" value="NDR1-like"/>
</dbReference>
<dbReference type="PANTHER" id="PTHR31415">
    <property type="entry name" value="OS05G0367900 PROTEIN"/>
    <property type="match status" value="1"/>
</dbReference>
<dbReference type="GO" id="GO:0009506">
    <property type="term" value="C:plasmodesma"/>
    <property type="evidence" value="ECO:0007669"/>
    <property type="project" value="TreeGrafter"/>
</dbReference>
<keyword evidence="4 5" id="KW-0472">Membrane</keyword>
<accession>A0A7I8L0Q7</accession>
<dbReference type="Proteomes" id="UP000663760">
    <property type="component" value="Chromosome 10"/>
</dbReference>
<proteinExistence type="predicted"/>
<dbReference type="AlphaFoldDB" id="A0A7I8L0Q7"/>
<reference evidence="7" key="1">
    <citation type="submission" date="2020-02" db="EMBL/GenBank/DDBJ databases">
        <authorList>
            <person name="Scholz U."/>
            <person name="Mascher M."/>
            <person name="Fiebig A."/>
        </authorList>
    </citation>
    <scope>NUCLEOTIDE SEQUENCE</scope>
</reference>
<sequence>MPADEPTGSPMSGEGGGGGGKNAGKGMVYHHRPAAGAAKAVCYGLLALILLAGVTALVLYLVYRPSKPRFAVVGAAIYELNVSSAPISTVSASMQMAVTVRNPNSRSAIYYDRLVVYVTHRGQVITPPTPLPPLEQEKDSTVAMSPVLGGGPVPVSPEAAAGIAAAEAYGVVALRLVVAGQIRYRPGPFHSTRVGMFVRCDLVVGHRRGVYGQVPLLGGADCSVDA</sequence>
<comment type="subcellular location">
    <subcellularLocation>
        <location evidence="1">Membrane</location>
        <topology evidence="1">Single-pass membrane protein</topology>
    </subcellularLocation>
</comment>
<dbReference type="EMBL" id="LR746273">
    <property type="protein sequence ID" value="CAA7403561.1"/>
    <property type="molecule type" value="Genomic_DNA"/>
</dbReference>
<keyword evidence="3 5" id="KW-1133">Transmembrane helix</keyword>
<dbReference type="GO" id="GO:0005886">
    <property type="term" value="C:plasma membrane"/>
    <property type="evidence" value="ECO:0007669"/>
    <property type="project" value="TreeGrafter"/>
</dbReference>
<evidence type="ECO:0000256" key="3">
    <source>
        <dbReference type="ARBA" id="ARBA00022989"/>
    </source>
</evidence>
<evidence type="ECO:0000256" key="4">
    <source>
        <dbReference type="ARBA" id="ARBA00023136"/>
    </source>
</evidence>
<evidence type="ECO:0000313" key="8">
    <source>
        <dbReference type="Proteomes" id="UP000663760"/>
    </source>
</evidence>
<evidence type="ECO:0000259" key="6">
    <source>
        <dbReference type="Pfam" id="PF03168"/>
    </source>
</evidence>
<organism evidence="7 8">
    <name type="scientific">Spirodela intermedia</name>
    <name type="common">Intermediate duckweed</name>
    <dbReference type="NCBI Taxonomy" id="51605"/>
    <lineage>
        <taxon>Eukaryota</taxon>
        <taxon>Viridiplantae</taxon>
        <taxon>Streptophyta</taxon>
        <taxon>Embryophyta</taxon>
        <taxon>Tracheophyta</taxon>
        <taxon>Spermatophyta</taxon>
        <taxon>Magnoliopsida</taxon>
        <taxon>Liliopsida</taxon>
        <taxon>Araceae</taxon>
        <taxon>Lemnoideae</taxon>
        <taxon>Spirodela</taxon>
    </lineage>
</organism>
<protein>
    <recommendedName>
        <fullName evidence="6">Late embryogenesis abundant protein LEA-2 subgroup domain-containing protein</fullName>
    </recommendedName>
</protein>